<gene>
    <name evidence="1" type="ORF">ZRA01_14160</name>
</gene>
<comment type="caution">
    <text evidence="1">The sequence shown here is derived from an EMBL/GenBank/DDBJ whole genome shotgun (WGS) entry which is preliminary data.</text>
</comment>
<accession>A0A4Y4CVQ6</accession>
<reference evidence="1 2" key="1">
    <citation type="submission" date="2019-06" db="EMBL/GenBank/DDBJ databases">
        <title>Whole genome shotgun sequence of Zoogloea ramigera NBRC 15342.</title>
        <authorList>
            <person name="Hosoyama A."/>
            <person name="Uohara A."/>
            <person name="Ohji S."/>
            <person name="Ichikawa N."/>
        </authorList>
    </citation>
    <scope>NUCLEOTIDE SEQUENCE [LARGE SCALE GENOMIC DNA]</scope>
    <source>
        <strain evidence="1 2">NBRC 15342</strain>
    </source>
</reference>
<sequence>MGAIVAIPAPGMSGYALRANPTYPTYPAGMSGYALRANPTYPAIYRLSLFAFFIDHTRPC</sequence>
<dbReference type="EMBL" id="BJNV01000017">
    <property type="protein sequence ID" value="GEC95343.1"/>
    <property type="molecule type" value="Genomic_DNA"/>
</dbReference>
<organism evidence="1 2">
    <name type="scientific">Zoogloea ramigera</name>
    <dbReference type="NCBI Taxonomy" id="350"/>
    <lineage>
        <taxon>Bacteria</taxon>
        <taxon>Pseudomonadati</taxon>
        <taxon>Pseudomonadota</taxon>
        <taxon>Betaproteobacteria</taxon>
        <taxon>Rhodocyclales</taxon>
        <taxon>Zoogloeaceae</taxon>
        <taxon>Zoogloea</taxon>
    </lineage>
</organism>
<evidence type="ECO:0000313" key="1">
    <source>
        <dbReference type="EMBL" id="GEC95343.1"/>
    </source>
</evidence>
<name>A0A4Y4CVQ6_ZOORA</name>
<keyword evidence="2" id="KW-1185">Reference proteome</keyword>
<dbReference type="AlphaFoldDB" id="A0A4Y4CVQ6"/>
<evidence type="ECO:0000313" key="2">
    <source>
        <dbReference type="Proteomes" id="UP000318422"/>
    </source>
</evidence>
<protein>
    <submittedName>
        <fullName evidence="1">Uncharacterized protein</fullName>
    </submittedName>
</protein>
<proteinExistence type="predicted"/>
<dbReference type="Proteomes" id="UP000318422">
    <property type="component" value="Unassembled WGS sequence"/>
</dbReference>